<organism evidence="2 3">
    <name type="scientific">Microlunatus soli</name>
    <dbReference type="NCBI Taxonomy" id="630515"/>
    <lineage>
        <taxon>Bacteria</taxon>
        <taxon>Bacillati</taxon>
        <taxon>Actinomycetota</taxon>
        <taxon>Actinomycetes</taxon>
        <taxon>Propionibacteriales</taxon>
        <taxon>Propionibacteriaceae</taxon>
        <taxon>Microlunatus</taxon>
    </lineage>
</organism>
<sequence>MSQEADPVAGETVEPEEPYPQGEWSDDAPDLVIADSHDASERSDQ</sequence>
<reference evidence="2 3" key="1">
    <citation type="submission" date="2016-10" db="EMBL/GenBank/DDBJ databases">
        <authorList>
            <person name="de Groot N.N."/>
        </authorList>
    </citation>
    <scope>NUCLEOTIDE SEQUENCE [LARGE SCALE GENOMIC DNA]</scope>
    <source>
        <strain evidence="2 3">DSM 21800</strain>
    </source>
</reference>
<keyword evidence="3" id="KW-1185">Reference proteome</keyword>
<proteinExistence type="predicted"/>
<evidence type="ECO:0000313" key="2">
    <source>
        <dbReference type="EMBL" id="SDS11102.1"/>
    </source>
</evidence>
<feature type="region of interest" description="Disordered" evidence="1">
    <location>
        <begin position="1"/>
        <end position="45"/>
    </location>
</feature>
<dbReference type="Proteomes" id="UP000199103">
    <property type="component" value="Chromosome I"/>
</dbReference>
<gene>
    <name evidence="2" type="ORF">SAMN04489812_0916</name>
</gene>
<protein>
    <submittedName>
        <fullName evidence="2">Uncharacterized protein</fullName>
    </submittedName>
</protein>
<accession>A0A1H1PIM2</accession>
<feature type="compositionally biased region" description="Basic and acidic residues" evidence="1">
    <location>
        <begin position="35"/>
        <end position="45"/>
    </location>
</feature>
<evidence type="ECO:0000256" key="1">
    <source>
        <dbReference type="SAM" id="MobiDB-lite"/>
    </source>
</evidence>
<dbReference type="EMBL" id="LT629772">
    <property type="protein sequence ID" value="SDS11102.1"/>
    <property type="molecule type" value="Genomic_DNA"/>
</dbReference>
<name>A0A1H1PIM2_9ACTN</name>
<evidence type="ECO:0000313" key="3">
    <source>
        <dbReference type="Proteomes" id="UP000199103"/>
    </source>
</evidence>
<dbReference type="AlphaFoldDB" id="A0A1H1PIM2"/>